<dbReference type="PANTHER" id="PTHR23349:SF72">
    <property type="entry name" value="HLH54F"/>
    <property type="match status" value="1"/>
</dbReference>
<dbReference type="Proteomes" id="UP001075354">
    <property type="component" value="Chromosome 3"/>
</dbReference>
<evidence type="ECO:0000256" key="6">
    <source>
        <dbReference type="SAM" id="MobiDB-lite"/>
    </source>
</evidence>
<evidence type="ECO:0000256" key="5">
    <source>
        <dbReference type="ARBA" id="ARBA00023242"/>
    </source>
</evidence>
<dbReference type="GO" id="GO:0005634">
    <property type="term" value="C:nucleus"/>
    <property type="evidence" value="ECO:0007669"/>
    <property type="project" value="UniProtKB-SubCell"/>
</dbReference>
<feature type="region of interest" description="Disordered" evidence="6">
    <location>
        <begin position="110"/>
        <end position="189"/>
    </location>
</feature>
<feature type="domain" description="BHLH" evidence="7">
    <location>
        <begin position="47"/>
        <end position="99"/>
    </location>
</feature>
<evidence type="ECO:0000313" key="9">
    <source>
        <dbReference type="Proteomes" id="UP001075354"/>
    </source>
</evidence>
<organism evidence="8 9">
    <name type="scientific">Megalurothrips usitatus</name>
    <name type="common">bean blossom thrips</name>
    <dbReference type="NCBI Taxonomy" id="439358"/>
    <lineage>
        <taxon>Eukaryota</taxon>
        <taxon>Metazoa</taxon>
        <taxon>Ecdysozoa</taxon>
        <taxon>Arthropoda</taxon>
        <taxon>Hexapoda</taxon>
        <taxon>Insecta</taxon>
        <taxon>Pterygota</taxon>
        <taxon>Neoptera</taxon>
        <taxon>Paraneoptera</taxon>
        <taxon>Thysanoptera</taxon>
        <taxon>Terebrantia</taxon>
        <taxon>Thripoidea</taxon>
        <taxon>Thripidae</taxon>
        <taxon>Megalurothrips</taxon>
    </lineage>
</organism>
<dbReference type="FunFam" id="4.10.280.10:FF:000010">
    <property type="entry name" value="Scleraxis bHLH transcription factor"/>
    <property type="match status" value="1"/>
</dbReference>
<name>A0AAV7XWY5_9NEOP</name>
<keyword evidence="4" id="KW-0804">Transcription</keyword>
<gene>
    <name evidence="8" type="ORF">ONE63_006294</name>
</gene>
<evidence type="ECO:0000256" key="2">
    <source>
        <dbReference type="ARBA" id="ARBA00023015"/>
    </source>
</evidence>
<keyword evidence="9" id="KW-1185">Reference proteome</keyword>
<evidence type="ECO:0000256" key="4">
    <source>
        <dbReference type="ARBA" id="ARBA00023163"/>
    </source>
</evidence>
<dbReference type="AlphaFoldDB" id="A0AAV7XWY5"/>
<dbReference type="Gene3D" id="4.10.280.10">
    <property type="entry name" value="Helix-loop-helix DNA-binding domain"/>
    <property type="match status" value="1"/>
</dbReference>
<sequence>MRLNNNNHHMILAGDDNSMDDGLFDGDLDECGSPLDSAGPAGTHHPLQRNAANARERARMRVLSKAFCRLKTTLPWVPADTKLSKLDTLRLATSYIAYLREALVVPPGEAPDGASPAAPAAAGAAPANPSVPGAGPEPWISRGASSASSGGAAPSATSAAGSGLGSGASSNASSSGADDDPHLHDDEGVEDGVDEHLLARRALSGGRLLGLQLQQPCHYQPHAVHAVHQQQCFLQRYVDTAGHGGHGHGGAL</sequence>
<evidence type="ECO:0000313" key="8">
    <source>
        <dbReference type="EMBL" id="KAJ1529521.1"/>
    </source>
</evidence>
<evidence type="ECO:0000256" key="3">
    <source>
        <dbReference type="ARBA" id="ARBA00023125"/>
    </source>
</evidence>
<dbReference type="InterPro" id="IPR050283">
    <property type="entry name" value="E-box_TF_Regulators"/>
</dbReference>
<keyword evidence="2" id="KW-0805">Transcription regulation</keyword>
<dbReference type="GO" id="GO:0046983">
    <property type="term" value="F:protein dimerization activity"/>
    <property type="evidence" value="ECO:0007669"/>
    <property type="project" value="InterPro"/>
</dbReference>
<dbReference type="CDD" id="cd11423">
    <property type="entry name" value="bHLH_TS_musculin_like"/>
    <property type="match status" value="1"/>
</dbReference>
<dbReference type="Pfam" id="PF00010">
    <property type="entry name" value="HLH"/>
    <property type="match status" value="1"/>
</dbReference>
<dbReference type="SUPFAM" id="SSF47459">
    <property type="entry name" value="HLH, helix-loop-helix DNA-binding domain"/>
    <property type="match status" value="1"/>
</dbReference>
<protein>
    <recommendedName>
        <fullName evidence="7">BHLH domain-containing protein</fullName>
    </recommendedName>
</protein>
<dbReference type="GO" id="GO:0032502">
    <property type="term" value="P:developmental process"/>
    <property type="evidence" value="ECO:0007669"/>
    <property type="project" value="TreeGrafter"/>
</dbReference>
<comment type="caution">
    <text evidence="8">The sequence shown here is derived from an EMBL/GenBank/DDBJ whole genome shotgun (WGS) entry which is preliminary data.</text>
</comment>
<dbReference type="EMBL" id="JAPTSV010000003">
    <property type="protein sequence ID" value="KAJ1529521.1"/>
    <property type="molecule type" value="Genomic_DNA"/>
</dbReference>
<keyword evidence="5" id="KW-0539">Nucleus</keyword>
<dbReference type="GO" id="GO:0000977">
    <property type="term" value="F:RNA polymerase II transcription regulatory region sequence-specific DNA binding"/>
    <property type="evidence" value="ECO:0007669"/>
    <property type="project" value="TreeGrafter"/>
</dbReference>
<comment type="subcellular location">
    <subcellularLocation>
        <location evidence="1">Nucleus</location>
    </subcellularLocation>
</comment>
<proteinExistence type="predicted"/>
<accession>A0AAV7XWY5</accession>
<dbReference type="PANTHER" id="PTHR23349">
    <property type="entry name" value="BASIC HELIX-LOOP-HELIX TRANSCRIPTION FACTOR, TWIST"/>
    <property type="match status" value="1"/>
</dbReference>
<keyword evidence="3" id="KW-0238">DNA-binding</keyword>
<evidence type="ECO:0000259" key="7">
    <source>
        <dbReference type="PROSITE" id="PS50888"/>
    </source>
</evidence>
<dbReference type="SMART" id="SM00353">
    <property type="entry name" value="HLH"/>
    <property type="match status" value="1"/>
</dbReference>
<evidence type="ECO:0000256" key="1">
    <source>
        <dbReference type="ARBA" id="ARBA00004123"/>
    </source>
</evidence>
<feature type="compositionally biased region" description="Low complexity" evidence="6">
    <location>
        <begin position="110"/>
        <end position="176"/>
    </location>
</feature>
<dbReference type="PROSITE" id="PS50888">
    <property type="entry name" value="BHLH"/>
    <property type="match status" value="1"/>
</dbReference>
<dbReference type="GO" id="GO:0000981">
    <property type="term" value="F:DNA-binding transcription factor activity, RNA polymerase II-specific"/>
    <property type="evidence" value="ECO:0007669"/>
    <property type="project" value="TreeGrafter"/>
</dbReference>
<reference evidence="8" key="1">
    <citation type="submission" date="2022-12" db="EMBL/GenBank/DDBJ databases">
        <title>Chromosome-level genome assembly of the bean flower thrips Megalurothrips usitatus.</title>
        <authorList>
            <person name="Ma L."/>
            <person name="Liu Q."/>
            <person name="Li H."/>
            <person name="Cai W."/>
        </authorList>
    </citation>
    <scope>NUCLEOTIDE SEQUENCE</scope>
    <source>
        <strain evidence="8">Cailab_2022a</strain>
    </source>
</reference>
<dbReference type="InterPro" id="IPR036638">
    <property type="entry name" value="HLH_DNA-bd_sf"/>
</dbReference>
<dbReference type="InterPro" id="IPR011598">
    <property type="entry name" value="bHLH_dom"/>
</dbReference>